<reference evidence="2 3" key="1">
    <citation type="submission" date="2015-09" db="EMBL/GenBank/DDBJ databases">
        <authorList>
            <consortium name="Pathogen Informatics"/>
        </authorList>
    </citation>
    <scope>NUCLEOTIDE SEQUENCE [LARGE SCALE GENOMIC DNA]</scope>
    <source>
        <strain evidence="2 3">2789STDY5608868</strain>
    </source>
</reference>
<accession>A0A173TL41</accession>
<gene>
    <name evidence="2" type="ORF">ERS852425_02190</name>
</gene>
<evidence type="ECO:0000313" key="2">
    <source>
        <dbReference type="EMBL" id="CUN03513.1"/>
    </source>
</evidence>
<dbReference type="InterPro" id="IPR025463">
    <property type="entry name" value="DUF4314"/>
</dbReference>
<name>A0A173TL41_ANAHA</name>
<dbReference type="EMBL" id="CYXT01000017">
    <property type="protein sequence ID" value="CUN03513.1"/>
    <property type="molecule type" value="Genomic_DNA"/>
</dbReference>
<dbReference type="AlphaFoldDB" id="A0A173TL41"/>
<evidence type="ECO:0000313" key="3">
    <source>
        <dbReference type="Proteomes" id="UP000095598"/>
    </source>
</evidence>
<feature type="domain" description="DUF4314" evidence="1">
    <location>
        <begin position="6"/>
        <end position="72"/>
    </location>
</feature>
<evidence type="ECO:0000259" key="1">
    <source>
        <dbReference type="Pfam" id="PF14192"/>
    </source>
</evidence>
<dbReference type="RefSeq" id="WP_044920669.1">
    <property type="nucleotide sequence ID" value="NZ_CYXT01000017.1"/>
</dbReference>
<dbReference type="Pfam" id="PF14192">
    <property type="entry name" value="DUF4314"/>
    <property type="match status" value="1"/>
</dbReference>
<sequence>MRYANEKIVEKLKKRYPEGCRVELVKMNDKQAPPIGTKGTVFGVDDAGSIMVSWDSGSHLSIIYGEDLCRKINE</sequence>
<organism evidence="2 3">
    <name type="scientific">Anaerostipes hadrus</name>
    <dbReference type="NCBI Taxonomy" id="649756"/>
    <lineage>
        <taxon>Bacteria</taxon>
        <taxon>Bacillati</taxon>
        <taxon>Bacillota</taxon>
        <taxon>Clostridia</taxon>
        <taxon>Lachnospirales</taxon>
        <taxon>Lachnospiraceae</taxon>
        <taxon>Anaerostipes</taxon>
    </lineage>
</organism>
<dbReference type="Proteomes" id="UP000095598">
    <property type="component" value="Unassembled WGS sequence"/>
</dbReference>
<proteinExistence type="predicted"/>
<protein>
    <recommendedName>
        <fullName evidence="1">DUF4314 domain-containing protein</fullName>
    </recommendedName>
</protein>